<feature type="transmembrane region" description="Helical" evidence="1">
    <location>
        <begin position="179"/>
        <end position="198"/>
    </location>
</feature>
<dbReference type="Proteomes" id="UP000244081">
    <property type="component" value="Unassembled WGS sequence"/>
</dbReference>
<feature type="transmembrane region" description="Helical" evidence="1">
    <location>
        <begin position="37"/>
        <end position="61"/>
    </location>
</feature>
<dbReference type="AlphaFoldDB" id="A0A2T5VAT1"/>
<feature type="transmembrane region" description="Helical" evidence="1">
    <location>
        <begin position="96"/>
        <end position="117"/>
    </location>
</feature>
<sequence length="294" mass="31149">MSDFGKNGRGIAAMLVASAGFILNDSMVKFVSQDLPIGQIVFMRGFFACLLIGTIAWATGALANPKVLLHPAVLLRASAETCASVFYLAALAHLPIANATAILQALPLMIVAASALFLGEHVGWRRWGAVLAGFCGVLLIVRPGFSGFSVWSLSAIVGVTCMSVRDLATRAIPAEVKTFAAAFASVLMTTCLLGPVLAPFETWVMPAPHLLALLVGAAVFLLVGFVFIIIAVRTGDMVVVAPFRYSIVIWAIIIGFLVWGDVPDWPTLAGITLLIATGIYAFFRERALAARGED</sequence>
<feature type="transmembrane region" description="Helical" evidence="1">
    <location>
        <begin position="239"/>
        <end position="259"/>
    </location>
</feature>
<dbReference type="OrthoDB" id="9815809at2"/>
<feature type="transmembrane region" description="Helical" evidence="1">
    <location>
        <begin position="73"/>
        <end position="90"/>
    </location>
</feature>
<dbReference type="InterPro" id="IPR037185">
    <property type="entry name" value="EmrE-like"/>
</dbReference>
<keyword evidence="1" id="KW-0812">Transmembrane</keyword>
<dbReference type="PANTHER" id="PTHR22911:SF135">
    <property type="entry name" value="BLR4310 PROTEIN"/>
    <property type="match status" value="1"/>
</dbReference>
<protein>
    <submittedName>
        <fullName evidence="3">Drug/metabolite transporter (DMT)-like permease</fullName>
    </submittedName>
</protein>
<dbReference type="Pfam" id="PF00892">
    <property type="entry name" value="EamA"/>
    <property type="match status" value="2"/>
</dbReference>
<dbReference type="PANTHER" id="PTHR22911">
    <property type="entry name" value="ACYL-MALONYL CONDENSING ENZYME-RELATED"/>
    <property type="match status" value="1"/>
</dbReference>
<keyword evidence="1" id="KW-1133">Transmembrane helix</keyword>
<dbReference type="InterPro" id="IPR000620">
    <property type="entry name" value="EamA_dom"/>
</dbReference>
<dbReference type="SUPFAM" id="SSF103481">
    <property type="entry name" value="Multidrug resistance efflux transporter EmrE"/>
    <property type="match status" value="2"/>
</dbReference>
<proteinExistence type="predicted"/>
<dbReference type="EMBL" id="QAYG01000003">
    <property type="protein sequence ID" value="PTW60854.1"/>
    <property type="molecule type" value="Genomic_DNA"/>
</dbReference>
<feature type="transmembrane region" description="Helical" evidence="1">
    <location>
        <begin position="148"/>
        <end position="167"/>
    </location>
</feature>
<keyword evidence="4" id="KW-1185">Reference proteome</keyword>
<keyword evidence="1" id="KW-0472">Membrane</keyword>
<dbReference type="RefSeq" id="WP_107989692.1">
    <property type="nucleotide sequence ID" value="NZ_QAYG01000003.1"/>
</dbReference>
<gene>
    <name evidence="3" type="ORF">C8N35_10333</name>
</gene>
<dbReference type="GO" id="GO:0016020">
    <property type="term" value="C:membrane"/>
    <property type="evidence" value="ECO:0007669"/>
    <property type="project" value="InterPro"/>
</dbReference>
<name>A0A2T5VAT1_9HYPH</name>
<feature type="transmembrane region" description="Helical" evidence="1">
    <location>
        <begin position="265"/>
        <end position="283"/>
    </location>
</feature>
<feature type="transmembrane region" description="Helical" evidence="1">
    <location>
        <begin position="12"/>
        <end position="31"/>
    </location>
</feature>
<organism evidence="3 4">
    <name type="scientific">Breoghania corrubedonensis</name>
    <dbReference type="NCBI Taxonomy" id="665038"/>
    <lineage>
        <taxon>Bacteria</taxon>
        <taxon>Pseudomonadati</taxon>
        <taxon>Pseudomonadota</taxon>
        <taxon>Alphaproteobacteria</taxon>
        <taxon>Hyphomicrobiales</taxon>
        <taxon>Stappiaceae</taxon>
        <taxon>Breoghania</taxon>
    </lineage>
</organism>
<feature type="domain" description="EamA" evidence="2">
    <location>
        <begin position="10"/>
        <end position="141"/>
    </location>
</feature>
<evidence type="ECO:0000259" key="2">
    <source>
        <dbReference type="Pfam" id="PF00892"/>
    </source>
</evidence>
<comment type="caution">
    <text evidence="3">The sequence shown here is derived from an EMBL/GenBank/DDBJ whole genome shotgun (WGS) entry which is preliminary data.</text>
</comment>
<feature type="transmembrane region" description="Helical" evidence="1">
    <location>
        <begin position="210"/>
        <end position="232"/>
    </location>
</feature>
<evidence type="ECO:0000256" key="1">
    <source>
        <dbReference type="SAM" id="Phobius"/>
    </source>
</evidence>
<evidence type="ECO:0000313" key="4">
    <source>
        <dbReference type="Proteomes" id="UP000244081"/>
    </source>
</evidence>
<feature type="domain" description="EamA" evidence="2">
    <location>
        <begin position="151"/>
        <end position="276"/>
    </location>
</feature>
<reference evidence="3 4" key="1">
    <citation type="submission" date="2018-04" db="EMBL/GenBank/DDBJ databases">
        <title>Genomic Encyclopedia of Archaeal and Bacterial Type Strains, Phase II (KMG-II): from individual species to whole genera.</title>
        <authorList>
            <person name="Goeker M."/>
        </authorList>
    </citation>
    <scope>NUCLEOTIDE SEQUENCE [LARGE SCALE GENOMIC DNA]</scope>
    <source>
        <strain evidence="3 4">DSM 23382</strain>
    </source>
</reference>
<accession>A0A2T5VAT1</accession>
<evidence type="ECO:0000313" key="3">
    <source>
        <dbReference type="EMBL" id="PTW60854.1"/>
    </source>
</evidence>